<evidence type="ECO:0000256" key="1">
    <source>
        <dbReference type="ARBA" id="ARBA00022603"/>
    </source>
</evidence>
<gene>
    <name evidence="5" type="ORF">TAO_1243</name>
</gene>
<sequence>MDWNPEQHYKNQTIAGEYDKKRFSSIAGRVFNYLEKRIITKCFGELPKDKIIVDVPCGTGRLAEILLEQGYKVHAIDISDEMLTIARQRLAKYSDHFTTEVGDAKQLDQHPVQYDAALCARVLMHFPLEQQIHFLRGVSSLSNGLVVINHSLNSRYQRFRRLIKKLLKHQASVNYPVTDEELNTLLSSAGLKEIKRYRMLPIISEAIYVVASKGVISDDNHHHEI</sequence>
<dbReference type="PANTHER" id="PTHR43464">
    <property type="entry name" value="METHYLTRANSFERASE"/>
    <property type="match status" value="1"/>
</dbReference>
<evidence type="ECO:0000313" key="6">
    <source>
        <dbReference type="Proteomes" id="UP000243679"/>
    </source>
</evidence>
<dbReference type="Pfam" id="PF13649">
    <property type="entry name" value="Methyltransf_25"/>
    <property type="match status" value="1"/>
</dbReference>
<dbReference type="SUPFAM" id="SSF53335">
    <property type="entry name" value="S-adenosyl-L-methionine-dependent methyltransferases"/>
    <property type="match status" value="1"/>
</dbReference>
<evidence type="ECO:0000259" key="4">
    <source>
        <dbReference type="Pfam" id="PF13649"/>
    </source>
</evidence>
<dbReference type="InterPro" id="IPR029063">
    <property type="entry name" value="SAM-dependent_MTases_sf"/>
</dbReference>
<keyword evidence="2 5" id="KW-0808">Transferase</keyword>
<evidence type="ECO:0000256" key="3">
    <source>
        <dbReference type="ARBA" id="ARBA00022691"/>
    </source>
</evidence>
<keyword evidence="6" id="KW-1185">Reference proteome</keyword>
<evidence type="ECO:0000256" key="2">
    <source>
        <dbReference type="ARBA" id="ARBA00022679"/>
    </source>
</evidence>
<dbReference type="EMBL" id="AP014836">
    <property type="protein sequence ID" value="BAW80613.1"/>
    <property type="molecule type" value="Genomic_DNA"/>
</dbReference>
<dbReference type="GO" id="GO:0008168">
    <property type="term" value="F:methyltransferase activity"/>
    <property type="evidence" value="ECO:0007669"/>
    <property type="project" value="UniProtKB-KW"/>
</dbReference>
<dbReference type="OrthoDB" id="9804086at2"/>
<accession>A0A1Q2SND1</accession>
<dbReference type="PANTHER" id="PTHR43464:SF19">
    <property type="entry name" value="UBIQUINONE BIOSYNTHESIS O-METHYLTRANSFERASE, MITOCHONDRIAL"/>
    <property type="match status" value="1"/>
</dbReference>
<protein>
    <submittedName>
        <fullName evidence="5">Methyltransferase family protein</fullName>
    </submittedName>
</protein>
<dbReference type="RefSeq" id="WP_096527136.1">
    <property type="nucleotide sequence ID" value="NZ_AP014836.1"/>
</dbReference>
<dbReference type="CDD" id="cd02440">
    <property type="entry name" value="AdoMet_MTases"/>
    <property type="match status" value="1"/>
</dbReference>
<organism evidence="5 6">
    <name type="scientific">Candidatus Nitrosoglobus terrae</name>
    <dbReference type="NCBI Taxonomy" id="1630141"/>
    <lineage>
        <taxon>Bacteria</taxon>
        <taxon>Pseudomonadati</taxon>
        <taxon>Pseudomonadota</taxon>
        <taxon>Gammaproteobacteria</taxon>
        <taxon>Chromatiales</taxon>
        <taxon>Chromatiaceae</taxon>
        <taxon>Candidatus Nitrosoglobus</taxon>
    </lineage>
</organism>
<name>A0A1Q2SND1_9GAMM</name>
<reference evidence="5 6" key="1">
    <citation type="journal article" date="2017" name="ISME J.">
        <title>An acid-tolerant ammonia-oxidizing ?-proteobacterium from soil.</title>
        <authorList>
            <person name="Hayatsu M."/>
            <person name="Tago K."/>
            <person name="Uchiyama I."/>
            <person name="Toyoda A."/>
            <person name="Wang Y."/>
            <person name="Shimomura Y."/>
            <person name="Okubo T."/>
            <person name="Kurisu F."/>
            <person name="Hirono Y."/>
            <person name="Nonaka K."/>
            <person name="Akiyama H."/>
            <person name="Itoh T."/>
            <person name="Takami H."/>
        </authorList>
    </citation>
    <scope>NUCLEOTIDE SEQUENCE [LARGE SCALE GENOMIC DNA]</scope>
    <source>
        <strain evidence="5 6">TAO100</strain>
    </source>
</reference>
<proteinExistence type="predicted"/>
<feature type="domain" description="Methyltransferase" evidence="4">
    <location>
        <begin position="52"/>
        <end position="139"/>
    </location>
</feature>
<dbReference type="Proteomes" id="UP000243679">
    <property type="component" value="Chromosome"/>
</dbReference>
<evidence type="ECO:0000313" key="5">
    <source>
        <dbReference type="EMBL" id="BAW80613.1"/>
    </source>
</evidence>
<dbReference type="KEGG" id="ntt:TAO_1243"/>
<dbReference type="Gene3D" id="3.40.50.150">
    <property type="entry name" value="Vaccinia Virus protein VP39"/>
    <property type="match status" value="1"/>
</dbReference>
<keyword evidence="1 5" id="KW-0489">Methyltransferase</keyword>
<dbReference type="GO" id="GO:0032259">
    <property type="term" value="P:methylation"/>
    <property type="evidence" value="ECO:0007669"/>
    <property type="project" value="UniProtKB-KW"/>
</dbReference>
<dbReference type="AlphaFoldDB" id="A0A1Q2SND1"/>
<dbReference type="InterPro" id="IPR041698">
    <property type="entry name" value="Methyltransf_25"/>
</dbReference>
<keyword evidence="3" id="KW-0949">S-adenosyl-L-methionine</keyword>